<evidence type="ECO:0000256" key="1">
    <source>
        <dbReference type="SAM" id="Phobius"/>
    </source>
</evidence>
<feature type="transmembrane region" description="Helical" evidence="1">
    <location>
        <begin position="42"/>
        <end position="72"/>
    </location>
</feature>
<evidence type="ECO:0000313" key="3">
    <source>
        <dbReference type="Proteomes" id="UP000486602"/>
    </source>
</evidence>
<keyword evidence="1" id="KW-0812">Transmembrane</keyword>
<dbReference type="RefSeq" id="WP_163284207.1">
    <property type="nucleotide sequence ID" value="NZ_JAAGVY010000009.1"/>
</dbReference>
<evidence type="ECO:0000313" key="2">
    <source>
        <dbReference type="EMBL" id="NEN23212.1"/>
    </source>
</evidence>
<keyword evidence="1" id="KW-1133">Transmembrane helix</keyword>
<proteinExistence type="predicted"/>
<accession>A0A7K3WQP6</accession>
<dbReference type="EMBL" id="JAAGVY010000009">
    <property type="protein sequence ID" value="NEN23212.1"/>
    <property type="molecule type" value="Genomic_DNA"/>
</dbReference>
<keyword evidence="1" id="KW-0472">Membrane</keyword>
<organism evidence="2 3">
    <name type="scientific">Cryomorpha ignava</name>
    <dbReference type="NCBI Taxonomy" id="101383"/>
    <lineage>
        <taxon>Bacteria</taxon>
        <taxon>Pseudomonadati</taxon>
        <taxon>Bacteroidota</taxon>
        <taxon>Flavobacteriia</taxon>
        <taxon>Flavobacteriales</taxon>
        <taxon>Cryomorphaceae</taxon>
        <taxon>Cryomorpha</taxon>
    </lineage>
</organism>
<sequence>MPPTFLILLGLIIYIGLASVTLVVFAPMLLIDSKKLLAKKVILTVLISFPCLLVMGLLCVIIFLIPALVFFWLANGGYIPKTPIIILGIIGALVFVSSVATTSLYLWFFMSKIIFKRLDNKPVSEFLDNDKVFKFLREYFIKLKLYNPGY</sequence>
<feature type="transmembrane region" description="Helical" evidence="1">
    <location>
        <begin position="6"/>
        <end position="30"/>
    </location>
</feature>
<feature type="transmembrane region" description="Helical" evidence="1">
    <location>
        <begin position="84"/>
        <end position="108"/>
    </location>
</feature>
<keyword evidence="3" id="KW-1185">Reference proteome</keyword>
<gene>
    <name evidence="2" type="ORF">G3O08_06830</name>
</gene>
<dbReference type="Proteomes" id="UP000486602">
    <property type="component" value="Unassembled WGS sequence"/>
</dbReference>
<reference evidence="2 3" key="1">
    <citation type="submission" date="2020-02" db="EMBL/GenBank/DDBJ databases">
        <title>Out from the shadows clarifying the taxonomy of the family Cryomorphaceae and related taxa by utilizing the GTDB taxonomic framework.</title>
        <authorList>
            <person name="Bowman J.P."/>
        </authorList>
    </citation>
    <scope>NUCLEOTIDE SEQUENCE [LARGE SCALE GENOMIC DNA]</scope>
    <source>
        <strain evidence="2 3">QSSC 1-22</strain>
    </source>
</reference>
<protein>
    <submittedName>
        <fullName evidence="2">Uncharacterized protein</fullName>
    </submittedName>
</protein>
<dbReference type="AlphaFoldDB" id="A0A7K3WQP6"/>
<name>A0A7K3WQP6_9FLAO</name>
<comment type="caution">
    <text evidence="2">The sequence shown here is derived from an EMBL/GenBank/DDBJ whole genome shotgun (WGS) entry which is preliminary data.</text>
</comment>